<name>A0A1H8W830_9ACTN</name>
<keyword evidence="3" id="KW-1185">Reference proteome</keyword>
<dbReference type="EMBL" id="FOEE01000017">
    <property type="protein sequence ID" value="SEP23804.1"/>
    <property type="molecule type" value="Genomic_DNA"/>
</dbReference>
<dbReference type="InterPro" id="IPR036513">
    <property type="entry name" value="STAS_dom_sf"/>
</dbReference>
<evidence type="ECO:0000313" key="2">
    <source>
        <dbReference type="EMBL" id="SEP23804.1"/>
    </source>
</evidence>
<organism evidence="2 3">
    <name type="scientific">Trujillonella endophytica</name>
    <dbReference type="NCBI Taxonomy" id="673521"/>
    <lineage>
        <taxon>Bacteria</taxon>
        <taxon>Bacillati</taxon>
        <taxon>Actinomycetota</taxon>
        <taxon>Actinomycetes</taxon>
        <taxon>Geodermatophilales</taxon>
        <taxon>Geodermatophilaceae</taxon>
        <taxon>Trujillonella</taxon>
    </lineage>
</organism>
<reference evidence="3" key="1">
    <citation type="submission" date="2016-10" db="EMBL/GenBank/DDBJ databases">
        <authorList>
            <person name="Varghese N."/>
            <person name="Submissions S."/>
        </authorList>
    </citation>
    <scope>NUCLEOTIDE SEQUENCE [LARGE SCALE GENOMIC DNA]</scope>
    <source>
        <strain evidence="3">DSM 45413</strain>
    </source>
</reference>
<gene>
    <name evidence="2" type="ORF">SAMN05660991_04178</name>
</gene>
<dbReference type="PANTHER" id="PTHR33745">
    <property type="entry name" value="RSBT ANTAGONIST PROTEIN RSBS-RELATED"/>
    <property type="match status" value="1"/>
</dbReference>
<dbReference type="PROSITE" id="PS50801">
    <property type="entry name" value="STAS"/>
    <property type="match status" value="1"/>
</dbReference>
<sequence length="132" mass="14143">MTGPKLVSILRQGDWLIASIHTALDDSQMLLFRNDLVEQIGRHRSRGVVIDVAALDVLDSFGANTLRTIAEMARLRGAETVIVGIQPDVAFAMVSLGMDTGDVPTALDLEEGLAYLGRPTGARSRGRRDAAG</sequence>
<dbReference type="InterPro" id="IPR051932">
    <property type="entry name" value="Bact_StressResp_Reg"/>
</dbReference>
<proteinExistence type="predicted"/>
<dbReference type="AlphaFoldDB" id="A0A1H8W830"/>
<dbReference type="SUPFAM" id="SSF52091">
    <property type="entry name" value="SpoIIaa-like"/>
    <property type="match status" value="1"/>
</dbReference>
<dbReference type="CDD" id="cd07041">
    <property type="entry name" value="STAS_RsbR_RsbS_like"/>
    <property type="match status" value="1"/>
</dbReference>
<dbReference type="PANTHER" id="PTHR33745:SF1">
    <property type="entry name" value="RSBT ANTAGONIST PROTEIN RSBS"/>
    <property type="match status" value="1"/>
</dbReference>
<accession>A0A1H8W830</accession>
<evidence type="ECO:0000259" key="1">
    <source>
        <dbReference type="PROSITE" id="PS50801"/>
    </source>
</evidence>
<dbReference type="RefSeq" id="WP_244524822.1">
    <property type="nucleotide sequence ID" value="NZ_FOEE01000017.1"/>
</dbReference>
<dbReference type="STRING" id="673521.SAMN05660991_04178"/>
<feature type="domain" description="STAS" evidence="1">
    <location>
        <begin position="5"/>
        <end position="116"/>
    </location>
</feature>
<evidence type="ECO:0000313" key="3">
    <source>
        <dbReference type="Proteomes" id="UP000198960"/>
    </source>
</evidence>
<protein>
    <submittedName>
        <fullName evidence="2">RsbT antagonist protein RsbS</fullName>
    </submittedName>
</protein>
<dbReference type="Pfam" id="PF01740">
    <property type="entry name" value="STAS"/>
    <property type="match status" value="1"/>
</dbReference>
<dbReference type="InterPro" id="IPR002645">
    <property type="entry name" value="STAS_dom"/>
</dbReference>
<dbReference type="Gene3D" id="3.30.750.24">
    <property type="entry name" value="STAS domain"/>
    <property type="match status" value="1"/>
</dbReference>
<dbReference type="Proteomes" id="UP000198960">
    <property type="component" value="Unassembled WGS sequence"/>
</dbReference>